<dbReference type="InterPro" id="IPR005215">
    <property type="entry name" value="Trig_fac"/>
</dbReference>
<name>A0ABX2AWX1_9BACT</name>
<dbReference type="InterPro" id="IPR037041">
    <property type="entry name" value="Trigger_fac_C_sf"/>
</dbReference>
<dbReference type="InterPro" id="IPR027304">
    <property type="entry name" value="Trigger_fact/SurA_dom_sf"/>
</dbReference>
<evidence type="ECO:0000259" key="1">
    <source>
        <dbReference type="Pfam" id="PF05697"/>
    </source>
</evidence>
<evidence type="ECO:0000313" key="2">
    <source>
        <dbReference type="EMBL" id="NPE14989.1"/>
    </source>
</evidence>
<dbReference type="PANTHER" id="PTHR30560">
    <property type="entry name" value="TRIGGER FACTOR CHAPERONE AND PEPTIDYL-PROLYL CIS/TRANS ISOMERASE"/>
    <property type="match status" value="1"/>
</dbReference>
<feature type="domain" description="Trigger factor ribosome-binding bacterial" evidence="1">
    <location>
        <begin position="1"/>
        <end position="146"/>
    </location>
</feature>
<dbReference type="SUPFAM" id="SSF102735">
    <property type="entry name" value="Trigger factor ribosome-binding domain"/>
    <property type="match status" value="1"/>
</dbReference>
<dbReference type="PANTHER" id="PTHR30560:SF3">
    <property type="entry name" value="TRIGGER FACTOR-LIKE PROTEIN TIG, CHLOROPLASTIC"/>
    <property type="match status" value="1"/>
</dbReference>
<keyword evidence="3" id="KW-1185">Reference proteome</keyword>
<dbReference type="InterPro" id="IPR008881">
    <property type="entry name" value="Trigger_fac_ribosome-bd_bac"/>
</dbReference>
<dbReference type="GeneID" id="82158448"/>
<evidence type="ECO:0000313" key="3">
    <source>
        <dbReference type="Proteomes" id="UP001193734"/>
    </source>
</evidence>
<dbReference type="SUPFAM" id="SSF109998">
    <property type="entry name" value="Triger factor/SurA peptide-binding domain-like"/>
    <property type="match status" value="1"/>
</dbReference>
<dbReference type="GO" id="GO:0003755">
    <property type="term" value="F:peptidyl-prolyl cis-trans isomerase activity"/>
    <property type="evidence" value="ECO:0007669"/>
    <property type="project" value="UniProtKB-EC"/>
</dbReference>
<dbReference type="Pfam" id="PF05697">
    <property type="entry name" value="Trigger_N"/>
    <property type="match status" value="1"/>
</dbReference>
<comment type="caution">
    <text evidence="2">The sequence shown here is derived from an EMBL/GenBank/DDBJ whole genome shotgun (WGS) entry which is preliminary data.</text>
</comment>
<sequence>MNISFENPDKINGLMTLTFEKEDYQPAVDKQLKDYRKKANVPGFRPGQVPMGMIKRQFGTSVKMDVVNKLLGEKLYEYVRENKIQMLGEPLPSDKQKMIDPEKDETMEFVFDIAVAPEFKAEMTADDTVDYYNIEVDDALVEKQVDMFCSRTGHHEKVEAYDPAQRDLLKGDLRELDAEGNVKENGITVEGAVMMPEYIKVEEQKNLFNGAKLGDIITFNPRKAYPDNDSEVSSLLKIDKEKVAEMTSDFTYQVNEVSRFVKAEVNQELFDQVFGKDEVKDEAAFRQKIAEGIKEQLAVETDYKFLLDTRAYIENKVGELQFPDALLKRIMQNNNKDKDEKFVEDNYEASIKELKWHLIKEQLVAANEIKVDDKDIKNVAIESARAQFAQYGMTNVPDEYLDKYADDMLKERKNIDSLVDRAIDVKLIAALKGIVKLNEKTMSLDDFNKMMQEK</sequence>
<dbReference type="Gene3D" id="1.10.3120.10">
    <property type="entry name" value="Trigger factor, C-terminal domain"/>
    <property type="match status" value="1"/>
</dbReference>
<reference evidence="2 3" key="1">
    <citation type="submission" date="2020-05" db="EMBL/GenBank/DDBJ databases">
        <title>Distinct polysaccharide utilization as determinants for interspecies competition between intestinal Prevotella spp.</title>
        <authorList>
            <person name="Galvez E.J.C."/>
            <person name="Iljazovic A."/>
            <person name="Strowig T."/>
        </authorList>
    </citation>
    <scope>NUCLEOTIDE SEQUENCE [LARGE SCALE GENOMIC DNA]</scope>
    <source>
        <strain evidence="2 3">PROD</strain>
    </source>
</reference>
<keyword evidence="2" id="KW-0413">Isomerase</keyword>
<gene>
    <name evidence="2" type="primary">tig</name>
    <name evidence="2" type="ORF">HPS55_11790</name>
</gene>
<dbReference type="RefSeq" id="WP_172178510.1">
    <property type="nucleotide sequence ID" value="NZ_CASGIA010000023.1"/>
</dbReference>
<dbReference type="Proteomes" id="UP001193734">
    <property type="component" value="Unassembled WGS sequence"/>
</dbReference>
<dbReference type="EC" id="5.2.1.8" evidence="2"/>
<proteinExistence type="predicted"/>
<dbReference type="NCBIfam" id="TIGR00115">
    <property type="entry name" value="tig"/>
    <property type="match status" value="1"/>
</dbReference>
<protein>
    <submittedName>
        <fullName evidence="2">Trigger factor</fullName>
        <ecNumber evidence="2">5.2.1.8</ecNumber>
    </submittedName>
</protein>
<dbReference type="EMBL" id="JABKKE010000022">
    <property type="protein sequence ID" value="NPE14989.1"/>
    <property type="molecule type" value="Genomic_DNA"/>
</dbReference>
<dbReference type="PIRSF" id="PIRSF003095">
    <property type="entry name" value="Trigger_factor"/>
    <property type="match status" value="1"/>
</dbReference>
<dbReference type="Gene3D" id="3.30.70.1050">
    <property type="entry name" value="Trigger factor ribosome-binding domain"/>
    <property type="match status" value="1"/>
</dbReference>
<accession>A0ABX2AWX1</accession>
<dbReference type="InterPro" id="IPR036611">
    <property type="entry name" value="Trigger_fac_ribosome-bd_sf"/>
</dbReference>
<organism evidence="2 3">
    <name type="scientific">Xylanibacter rodentium</name>
    <dbReference type="NCBI Taxonomy" id="2736289"/>
    <lineage>
        <taxon>Bacteria</taxon>
        <taxon>Pseudomonadati</taxon>
        <taxon>Bacteroidota</taxon>
        <taxon>Bacteroidia</taxon>
        <taxon>Bacteroidales</taxon>
        <taxon>Prevotellaceae</taxon>
        <taxon>Xylanibacter</taxon>
    </lineage>
</organism>